<dbReference type="EMBL" id="CP033896">
    <property type="protein sequence ID" value="AZA12789.1"/>
    <property type="molecule type" value="Genomic_DNA"/>
</dbReference>
<evidence type="ECO:0000259" key="4">
    <source>
        <dbReference type="PROSITE" id="PS50932"/>
    </source>
</evidence>
<dbReference type="InterPro" id="IPR010982">
    <property type="entry name" value="Lambda_DNA-bd_dom_sf"/>
</dbReference>
<organism evidence="5 6">
    <name type="scientific">Corynebacterium choanae</name>
    <dbReference type="NCBI Taxonomy" id="1862358"/>
    <lineage>
        <taxon>Bacteria</taxon>
        <taxon>Bacillati</taxon>
        <taxon>Actinomycetota</taxon>
        <taxon>Actinomycetes</taxon>
        <taxon>Mycobacteriales</taxon>
        <taxon>Corynebacteriaceae</taxon>
        <taxon>Corynebacterium</taxon>
    </lineage>
</organism>
<dbReference type="Pfam" id="PF13377">
    <property type="entry name" value="Peripla_BP_3"/>
    <property type="match status" value="1"/>
</dbReference>
<dbReference type="Proteomes" id="UP000269019">
    <property type="component" value="Chromosome"/>
</dbReference>
<dbReference type="PROSITE" id="PS00356">
    <property type="entry name" value="HTH_LACI_1"/>
    <property type="match status" value="1"/>
</dbReference>
<keyword evidence="2" id="KW-0238">DNA-binding</keyword>
<reference evidence="5 6" key="1">
    <citation type="submission" date="2018-11" db="EMBL/GenBank/DDBJ databases">
        <authorList>
            <person name="Kleinhagauer T."/>
            <person name="Glaeser S.P."/>
            <person name="Spergser J."/>
            <person name="Ruckert C."/>
            <person name="Kaempfer P."/>
            <person name="Busse H.-J."/>
        </authorList>
    </citation>
    <scope>NUCLEOTIDE SEQUENCE [LARGE SCALE GENOMIC DNA]</scope>
    <source>
        <strain evidence="5 6">200CH</strain>
    </source>
</reference>
<dbReference type="CDD" id="cd06267">
    <property type="entry name" value="PBP1_LacI_sugar_binding-like"/>
    <property type="match status" value="1"/>
</dbReference>
<evidence type="ECO:0000256" key="2">
    <source>
        <dbReference type="ARBA" id="ARBA00023125"/>
    </source>
</evidence>
<dbReference type="InterPro" id="IPR028082">
    <property type="entry name" value="Peripla_BP_I"/>
</dbReference>
<keyword evidence="6" id="KW-1185">Reference proteome</keyword>
<gene>
    <name evidence="5" type="primary">ccpA2</name>
    <name evidence="5" type="ORF">CCHOA_01810</name>
</gene>
<dbReference type="PANTHER" id="PTHR30146:SF109">
    <property type="entry name" value="HTH-TYPE TRANSCRIPTIONAL REGULATOR GALS"/>
    <property type="match status" value="1"/>
</dbReference>
<dbReference type="SUPFAM" id="SSF53822">
    <property type="entry name" value="Periplasmic binding protein-like I"/>
    <property type="match status" value="1"/>
</dbReference>
<evidence type="ECO:0000313" key="6">
    <source>
        <dbReference type="Proteomes" id="UP000269019"/>
    </source>
</evidence>
<dbReference type="InterPro" id="IPR000843">
    <property type="entry name" value="HTH_LacI"/>
</dbReference>
<dbReference type="PANTHER" id="PTHR30146">
    <property type="entry name" value="LACI-RELATED TRANSCRIPTIONAL REPRESSOR"/>
    <property type="match status" value="1"/>
</dbReference>
<dbReference type="SUPFAM" id="SSF47413">
    <property type="entry name" value="lambda repressor-like DNA-binding domains"/>
    <property type="match status" value="1"/>
</dbReference>
<dbReference type="KEGG" id="ccho:CCHOA_01810"/>
<keyword evidence="3" id="KW-0804">Transcription</keyword>
<dbReference type="Gene3D" id="1.10.260.40">
    <property type="entry name" value="lambda repressor-like DNA-binding domains"/>
    <property type="match status" value="1"/>
</dbReference>
<feature type="domain" description="HTH lacI-type" evidence="4">
    <location>
        <begin position="8"/>
        <end position="62"/>
    </location>
</feature>
<protein>
    <submittedName>
        <fullName evidence="5">Catabolite control protein A</fullName>
    </submittedName>
</protein>
<dbReference type="AlphaFoldDB" id="A0A3G6J4D0"/>
<dbReference type="Pfam" id="PF00356">
    <property type="entry name" value="LacI"/>
    <property type="match status" value="1"/>
</dbReference>
<dbReference type="GO" id="GO:0003700">
    <property type="term" value="F:DNA-binding transcription factor activity"/>
    <property type="evidence" value="ECO:0007669"/>
    <property type="project" value="TreeGrafter"/>
</dbReference>
<evidence type="ECO:0000256" key="1">
    <source>
        <dbReference type="ARBA" id="ARBA00023015"/>
    </source>
</evidence>
<dbReference type="PROSITE" id="PS50932">
    <property type="entry name" value="HTH_LACI_2"/>
    <property type="match status" value="1"/>
</dbReference>
<dbReference type="CDD" id="cd01392">
    <property type="entry name" value="HTH_LacI"/>
    <property type="match status" value="1"/>
</dbReference>
<sequence>MRSAAKAVTIRDIALASGVGVTTVSRALNNSPGIAPETRARVLAEATRLNYQPNMYAKSLRAADARTVAVVVKGPSNPFFQLLYDDLEQLLRGNDCTVSLFRASHDADEFAQAREICSRYQPAAVLFLGGGVAGKAAPSLPVPSVVATAPAWPTNDTVSVRIDDRRAVADVVDHLVAMGHEHIALLSTDENPGTVGGIRRSAFVERMAHYGLHVPSQHIVTAPLKHRPYSFDYGYQLGKACTEQAASCTAVVGSSDVLALGAMRALHDQGISCPDDIAITGFDGLDVARCTIPTLTTIDQPVQAIAASCVSNLTGLIAGRKVPKETTLRGSLRLGESTAKPPRVRR</sequence>
<dbReference type="InterPro" id="IPR046335">
    <property type="entry name" value="LacI/GalR-like_sensor"/>
</dbReference>
<proteinExistence type="predicted"/>
<accession>A0A3G6J4D0</accession>
<dbReference type="Gene3D" id="3.40.50.2300">
    <property type="match status" value="2"/>
</dbReference>
<evidence type="ECO:0000313" key="5">
    <source>
        <dbReference type="EMBL" id="AZA12789.1"/>
    </source>
</evidence>
<dbReference type="SMART" id="SM00354">
    <property type="entry name" value="HTH_LACI"/>
    <property type="match status" value="1"/>
</dbReference>
<dbReference type="GO" id="GO:0000976">
    <property type="term" value="F:transcription cis-regulatory region binding"/>
    <property type="evidence" value="ECO:0007669"/>
    <property type="project" value="TreeGrafter"/>
</dbReference>
<keyword evidence="1" id="KW-0805">Transcription regulation</keyword>
<evidence type="ECO:0000256" key="3">
    <source>
        <dbReference type="ARBA" id="ARBA00023163"/>
    </source>
</evidence>
<name>A0A3G6J4D0_9CORY</name>